<evidence type="ECO:0000256" key="1">
    <source>
        <dbReference type="ARBA" id="ARBA00004141"/>
    </source>
</evidence>
<keyword evidence="7" id="KW-1185">Reference proteome</keyword>
<feature type="transmembrane region" description="Helical" evidence="5">
    <location>
        <begin position="78"/>
        <end position="97"/>
    </location>
</feature>
<keyword evidence="4 5" id="KW-0472">Membrane</keyword>
<evidence type="ECO:0000313" key="7">
    <source>
        <dbReference type="Proteomes" id="UP000261284"/>
    </source>
</evidence>
<dbReference type="GO" id="GO:0016020">
    <property type="term" value="C:membrane"/>
    <property type="evidence" value="ECO:0007669"/>
    <property type="project" value="UniProtKB-SubCell"/>
</dbReference>
<name>A0A3E1NKJ7_9BACT</name>
<evidence type="ECO:0000256" key="3">
    <source>
        <dbReference type="ARBA" id="ARBA00022989"/>
    </source>
</evidence>
<reference evidence="6 7" key="1">
    <citation type="submission" date="2018-08" db="EMBL/GenBank/DDBJ databases">
        <title>Chitinophagaceae sp. K23C18032701, a novel bacterium isolated from forest soil.</title>
        <authorList>
            <person name="Wang C."/>
        </authorList>
    </citation>
    <scope>NUCLEOTIDE SEQUENCE [LARGE SCALE GENOMIC DNA]</scope>
    <source>
        <strain evidence="6 7">K23C18032701</strain>
    </source>
</reference>
<dbReference type="AlphaFoldDB" id="A0A3E1NKJ7"/>
<sequence length="132" mass="14472">MINHQQKAYALARVLLGINFLLHGLTRIPKLEAFATGMVAQFQATLLPAALTSAFAHALPFAEAGIGLFILLGLYTRHALLAAGVVMGMLLFGTCLLEKWDGAGLQMSYALYIAALLFLEKYNYCAVYRYKN</sequence>
<dbReference type="InterPro" id="IPR032808">
    <property type="entry name" value="DoxX"/>
</dbReference>
<comment type="caution">
    <text evidence="6">The sequence shown here is derived from an EMBL/GenBank/DDBJ whole genome shotgun (WGS) entry which is preliminary data.</text>
</comment>
<organism evidence="6 7">
    <name type="scientific">Deminuibacter soli</name>
    <dbReference type="NCBI Taxonomy" id="2291815"/>
    <lineage>
        <taxon>Bacteria</taxon>
        <taxon>Pseudomonadati</taxon>
        <taxon>Bacteroidota</taxon>
        <taxon>Chitinophagia</taxon>
        <taxon>Chitinophagales</taxon>
        <taxon>Chitinophagaceae</taxon>
        <taxon>Deminuibacter</taxon>
    </lineage>
</organism>
<feature type="transmembrane region" description="Helical" evidence="5">
    <location>
        <begin position="46"/>
        <end position="72"/>
    </location>
</feature>
<evidence type="ECO:0000256" key="4">
    <source>
        <dbReference type="ARBA" id="ARBA00023136"/>
    </source>
</evidence>
<evidence type="ECO:0000256" key="5">
    <source>
        <dbReference type="SAM" id="Phobius"/>
    </source>
</evidence>
<dbReference type="OrthoDB" id="4732370at2"/>
<dbReference type="EMBL" id="QTJU01000002">
    <property type="protein sequence ID" value="RFM28469.1"/>
    <property type="molecule type" value="Genomic_DNA"/>
</dbReference>
<gene>
    <name evidence="6" type="ORF">DXN05_06585</name>
</gene>
<accession>A0A3E1NKJ7</accession>
<keyword evidence="3 5" id="KW-1133">Transmembrane helix</keyword>
<proteinExistence type="predicted"/>
<keyword evidence="2 5" id="KW-0812">Transmembrane</keyword>
<dbReference type="Proteomes" id="UP000261284">
    <property type="component" value="Unassembled WGS sequence"/>
</dbReference>
<evidence type="ECO:0000313" key="6">
    <source>
        <dbReference type="EMBL" id="RFM28469.1"/>
    </source>
</evidence>
<feature type="transmembrane region" description="Helical" evidence="5">
    <location>
        <begin position="6"/>
        <end position="25"/>
    </location>
</feature>
<protein>
    <submittedName>
        <fullName evidence="6">DoxX family protein</fullName>
    </submittedName>
</protein>
<dbReference type="RefSeq" id="WP_116846459.1">
    <property type="nucleotide sequence ID" value="NZ_QTJU01000002.1"/>
</dbReference>
<evidence type="ECO:0000256" key="2">
    <source>
        <dbReference type="ARBA" id="ARBA00022692"/>
    </source>
</evidence>
<dbReference type="Pfam" id="PF07681">
    <property type="entry name" value="DoxX"/>
    <property type="match status" value="1"/>
</dbReference>
<comment type="subcellular location">
    <subcellularLocation>
        <location evidence="1">Membrane</location>
        <topology evidence="1">Multi-pass membrane protein</topology>
    </subcellularLocation>
</comment>